<keyword evidence="3" id="KW-0378">Hydrolase</keyword>
<dbReference type="NCBIfam" id="NF047751">
    <property type="entry name" value="HepT_toxin"/>
    <property type="match status" value="1"/>
</dbReference>
<proteinExistence type="inferred from homology"/>
<dbReference type="Gene3D" id="1.20.120.580">
    <property type="entry name" value="bsu32300-like"/>
    <property type="match status" value="1"/>
</dbReference>
<accession>A0A931ASI8</accession>
<dbReference type="GO" id="GO:0004540">
    <property type="term" value="F:RNA nuclease activity"/>
    <property type="evidence" value="ECO:0007669"/>
    <property type="project" value="InterPro"/>
</dbReference>
<organism evidence="5 6">
    <name type="scientific">Halonatronomonas betaini</name>
    <dbReference type="NCBI Taxonomy" id="2778430"/>
    <lineage>
        <taxon>Bacteria</taxon>
        <taxon>Bacillati</taxon>
        <taxon>Bacillota</taxon>
        <taxon>Clostridia</taxon>
        <taxon>Halanaerobiales</taxon>
        <taxon>Halarsenatibacteraceae</taxon>
        <taxon>Halonatronomonas</taxon>
    </lineage>
</organism>
<keyword evidence="2" id="KW-0540">Nuclease</keyword>
<comment type="similarity">
    <text evidence="4">Belongs to the HepT RNase toxin family.</text>
</comment>
<evidence type="ECO:0000256" key="4">
    <source>
        <dbReference type="ARBA" id="ARBA00024207"/>
    </source>
</evidence>
<dbReference type="InterPro" id="IPR008201">
    <property type="entry name" value="HepT-like"/>
</dbReference>
<dbReference type="SUPFAM" id="SSF81593">
    <property type="entry name" value="Nucleotidyltransferase substrate binding subunit/domain"/>
    <property type="match status" value="1"/>
</dbReference>
<dbReference type="Pfam" id="PF01934">
    <property type="entry name" value="HepT-like"/>
    <property type="match status" value="1"/>
</dbReference>
<evidence type="ECO:0000313" key="6">
    <source>
        <dbReference type="Proteomes" id="UP000621436"/>
    </source>
</evidence>
<dbReference type="AlphaFoldDB" id="A0A931ASI8"/>
<dbReference type="EMBL" id="JADPIE010000012">
    <property type="protein sequence ID" value="MBF8438213.1"/>
    <property type="molecule type" value="Genomic_DNA"/>
</dbReference>
<dbReference type="GO" id="GO:0016787">
    <property type="term" value="F:hydrolase activity"/>
    <property type="evidence" value="ECO:0007669"/>
    <property type="project" value="UniProtKB-KW"/>
</dbReference>
<sequence length="139" mass="16463">MGLNKDRIESKIIYIKENIKKLQKFQEISQDEFVADYRNYDAAKYNLQASIEALIDISNHIISRENLGVPETNAESFKILAQNGIISEDKLTIFTAMARFRNKVVHLYDEIDNAEIYRIITEHLEDFDYFIKQIFNRYF</sequence>
<evidence type="ECO:0000313" key="5">
    <source>
        <dbReference type="EMBL" id="MBF8438213.1"/>
    </source>
</evidence>
<dbReference type="InterPro" id="IPR052379">
    <property type="entry name" value="Type_VII_TA_RNase"/>
</dbReference>
<dbReference type="GO" id="GO:0110001">
    <property type="term" value="C:toxin-antitoxin complex"/>
    <property type="evidence" value="ECO:0007669"/>
    <property type="project" value="InterPro"/>
</dbReference>
<name>A0A931ASI8_9FIRM</name>
<reference evidence="5" key="1">
    <citation type="submission" date="2020-11" db="EMBL/GenBank/DDBJ databases">
        <title>Halonatronomonas betainensis gen. nov., sp. nov. a novel haloalkaliphilic representative of the family Halanaerobiacae capable of betaine degradation.</title>
        <authorList>
            <person name="Boltyanskaya Y."/>
            <person name="Kevbrin V."/>
            <person name="Detkova E."/>
            <person name="Grouzdev D.S."/>
            <person name="Koziaeva V."/>
            <person name="Zhilina T."/>
        </authorList>
    </citation>
    <scope>NUCLEOTIDE SEQUENCE</scope>
    <source>
        <strain evidence="5">Z-7014</strain>
    </source>
</reference>
<keyword evidence="1" id="KW-1277">Toxin-antitoxin system</keyword>
<dbReference type="PANTHER" id="PTHR33397">
    <property type="entry name" value="UPF0331 PROTEIN YUTE"/>
    <property type="match status" value="1"/>
</dbReference>
<dbReference type="Proteomes" id="UP000621436">
    <property type="component" value="Unassembled WGS sequence"/>
</dbReference>
<dbReference type="InterPro" id="IPR037038">
    <property type="entry name" value="HepT-like_sf"/>
</dbReference>
<gene>
    <name evidence="5" type="ORF">I0Q91_14120</name>
</gene>
<evidence type="ECO:0000256" key="3">
    <source>
        <dbReference type="ARBA" id="ARBA00022801"/>
    </source>
</evidence>
<dbReference type="RefSeq" id="WP_270455318.1">
    <property type="nucleotide sequence ID" value="NZ_JADPIE010000012.1"/>
</dbReference>
<evidence type="ECO:0000256" key="2">
    <source>
        <dbReference type="ARBA" id="ARBA00022722"/>
    </source>
</evidence>
<comment type="caution">
    <text evidence="5">The sequence shown here is derived from an EMBL/GenBank/DDBJ whole genome shotgun (WGS) entry which is preliminary data.</text>
</comment>
<protein>
    <submittedName>
        <fullName evidence="5">DUF86 domain-containing protein</fullName>
    </submittedName>
</protein>
<evidence type="ECO:0000256" key="1">
    <source>
        <dbReference type="ARBA" id="ARBA00022649"/>
    </source>
</evidence>
<keyword evidence="6" id="KW-1185">Reference proteome</keyword>
<dbReference type="PANTHER" id="PTHR33397:SF5">
    <property type="entry name" value="RNASE YUTE-RELATED"/>
    <property type="match status" value="1"/>
</dbReference>